<evidence type="ECO:0000256" key="5">
    <source>
        <dbReference type="ARBA" id="ARBA00022840"/>
    </source>
</evidence>
<evidence type="ECO:0000259" key="7">
    <source>
        <dbReference type="Pfam" id="PF13087"/>
    </source>
</evidence>
<evidence type="ECO:0000256" key="4">
    <source>
        <dbReference type="ARBA" id="ARBA00022806"/>
    </source>
</evidence>
<dbReference type="Gene3D" id="3.40.50.300">
    <property type="entry name" value="P-loop containing nucleotide triphosphate hydrolases"/>
    <property type="match status" value="2"/>
</dbReference>
<keyword evidence="3" id="KW-0378">Hydrolase</keyword>
<dbReference type="InterPro" id="IPR041679">
    <property type="entry name" value="DNA2/NAM7-like_C"/>
</dbReference>
<feature type="domain" description="DNA2/NAM7 helicase-like C-terminal" evidence="7">
    <location>
        <begin position="592"/>
        <end position="778"/>
    </location>
</feature>
<dbReference type="GeneID" id="59255532"/>
<dbReference type="InterPro" id="IPR041677">
    <property type="entry name" value="DNA2/NAM7_AAA_11"/>
</dbReference>
<dbReference type="PANTHER" id="PTHR43788">
    <property type="entry name" value="DNA2/NAM7 HELICASE FAMILY MEMBER"/>
    <property type="match status" value="1"/>
</dbReference>
<dbReference type="InterPro" id="IPR027417">
    <property type="entry name" value="P-loop_NTPase"/>
</dbReference>
<dbReference type="PANTHER" id="PTHR43788:SF8">
    <property type="entry name" value="DNA-BINDING PROTEIN SMUBP-2"/>
    <property type="match status" value="1"/>
</dbReference>
<feature type="domain" description="DNA2/NAM7 helicase helicase" evidence="6">
    <location>
        <begin position="475"/>
        <end position="572"/>
    </location>
</feature>
<organism evidence="8 9">
    <name type="scientific">Botrytis fragariae</name>
    <dbReference type="NCBI Taxonomy" id="1964551"/>
    <lineage>
        <taxon>Eukaryota</taxon>
        <taxon>Fungi</taxon>
        <taxon>Dikarya</taxon>
        <taxon>Ascomycota</taxon>
        <taxon>Pezizomycotina</taxon>
        <taxon>Leotiomycetes</taxon>
        <taxon>Helotiales</taxon>
        <taxon>Sclerotiniaceae</taxon>
        <taxon>Botrytis</taxon>
    </lineage>
</organism>
<dbReference type="InterPro" id="IPR050534">
    <property type="entry name" value="Coronavir_polyprotein_1ab"/>
</dbReference>
<dbReference type="AlphaFoldDB" id="A0A8H6B0R0"/>
<dbReference type="RefSeq" id="XP_037195994.1">
    <property type="nucleotide sequence ID" value="XM_037331840.1"/>
</dbReference>
<evidence type="ECO:0000256" key="2">
    <source>
        <dbReference type="ARBA" id="ARBA00022741"/>
    </source>
</evidence>
<name>A0A8H6B0R0_9HELO</name>
<evidence type="ECO:0000259" key="6">
    <source>
        <dbReference type="Pfam" id="PF13086"/>
    </source>
</evidence>
<dbReference type="Pfam" id="PF13087">
    <property type="entry name" value="AAA_12"/>
    <property type="match status" value="1"/>
</dbReference>
<dbReference type="Proteomes" id="UP000531561">
    <property type="component" value="Unassembled WGS sequence"/>
</dbReference>
<keyword evidence="9" id="KW-1185">Reference proteome</keyword>
<accession>A0A8H6B0R0</accession>
<sequence length="833" mass="93602">MDYEKPETATFKCVVDTLNLRVSEDGHFNPEPSLSKAIQDELADVEHADKPFGALFNVNPPPPEYDQQGNVTNAPKPFTLTPHQLEASTKRSYQPLDRVNTSIGFSTHKTERNFIFLRVGIPFEQIPDTVDPKTHTADGFVVKLKFYANNMIGLDSPLSSLEESDNPNNIFTTNDDDEEVFNKYITEDIPNIVLKTPGYDRIGKNGKPKAKFGVFRLKLNVKDIASAISENLIHSTTWPAAPWAPRRVIKFLQFIMSQHTFSLPIYIMDTAGGNFQNCLIECLRGMRKELREGNPFRGYLSQNFKTNGNVPTIDSDTSIKDARSSPNIVTQKQLQYCTKEEMITRLAVGTKQQLEDRRAKIVKFRALKQAIRLVKIVDDSAYYVFFKAPQDLRLQAGDVLKVNFSPDNPIRKEDWNLTICESFDWSYQGESIGILKRPLVPLDDAATEEETNALPDSEVLEKFLSNDVSFKAAALKYKTYSEQGKKMEHEAVRELFKDLLPNAIKNARQSANVVLTTPSQTATTKFMNQFRQLHALLIDEAGLATLIDLIMLLCTLETESLVLFGDTKQLTPQAPLIKGSQGLSCETSQGIMTYFLDNHWPKASLNIQRRGCPGIMEVASELFYRKQIQDAPVAPAQFPLRDMVAHALRLIFLENTISKPYLYINAVHEGEIVDHSTKSWMNLTSAAVNVNLIEYLITKCNVPPSSMIVITHYTAQLRVYRHAISKLAIHTTDSIQGGSADITFSDPVRTQNPGFTNNPGRNCVALTRARSFQIITANTRQLKTYSRSAPIIFKAFEIAQKAKACVNISKSMDARYSNLLLHRHVHAVGGARV</sequence>
<protein>
    <recommendedName>
        <fullName evidence="10">DNA2/NAM7 helicase-like C-terminal domain-containing protein</fullName>
    </recommendedName>
</protein>
<keyword evidence="2" id="KW-0547">Nucleotide-binding</keyword>
<proteinExistence type="inferred from homology"/>
<dbReference type="GO" id="GO:0043139">
    <property type="term" value="F:5'-3' DNA helicase activity"/>
    <property type="evidence" value="ECO:0007669"/>
    <property type="project" value="TreeGrafter"/>
</dbReference>
<evidence type="ECO:0008006" key="10">
    <source>
        <dbReference type="Google" id="ProtNLM"/>
    </source>
</evidence>
<keyword evidence="4" id="KW-0347">Helicase</keyword>
<dbReference type="Pfam" id="PF13086">
    <property type="entry name" value="AAA_11"/>
    <property type="match status" value="1"/>
</dbReference>
<gene>
    <name evidence="8" type="ORF">Bfra_001409</name>
</gene>
<dbReference type="SUPFAM" id="SSF52540">
    <property type="entry name" value="P-loop containing nucleoside triphosphate hydrolases"/>
    <property type="match status" value="1"/>
</dbReference>
<evidence type="ECO:0000313" key="9">
    <source>
        <dbReference type="Proteomes" id="UP000531561"/>
    </source>
</evidence>
<dbReference type="GO" id="GO:0016787">
    <property type="term" value="F:hydrolase activity"/>
    <property type="evidence" value="ECO:0007669"/>
    <property type="project" value="UniProtKB-KW"/>
</dbReference>
<reference evidence="8 9" key="1">
    <citation type="journal article" date="2020" name="Phytopathology">
        <title>A high-quality genome resource of Botrytis fragariae, a new and rapidly spreading fungal pathogen causing strawberry gray mold in the U.S.A.</title>
        <authorList>
            <person name="Wu Y."/>
            <person name="Saski C.A."/>
            <person name="Schnabel G."/>
            <person name="Xiao S."/>
            <person name="Hu M."/>
        </authorList>
    </citation>
    <scope>NUCLEOTIDE SEQUENCE [LARGE SCALE GENOMIC DNA]</scope>
    <source>
        <strain evidence="8 9">BVB16</strain>
    </source>
</reference>
<dbReference type="GO" id="GO:0005524">
    <property type="term" value="F:ATP binding"/>
    <property type="evidence" value="ECO:0007669"/>
    <property type="project" value="UniProtKB-KW"/>
</dbReference>
<comment type="caution">
    <text evidence="8">The sequence shown here is derived from an EMBL/GenBank/DDBJ whole genome shotgun (WGS) entry which is preliminary data.</text>
</comment>
<keyword evidence="5" id="KW-0067">ATP-binding</keyword>
<dbReference type="EMBL" id="JABFCT010000003">
    <property type="protein sequence ID" value="KAF5877048.1"/>
    <property type="molecule type" value="Genomic_DNA"/>
</dbReference>
<evidence type="ECO:0000313" key="8">
    <source>
        <dbReference type="EMBL" id="KAF5877048.1"/>
    </source>
</evidence>
<comment type="similarity">
    <text evidence="1">Belongs to the DNA2/NAM7 helicase family.</text>
</comment>
<dbReference type="OrthoDB" id="3564277at2759"/>
<evidence type="ECO:0000256" key="3">
    <source>
        <dbReference type="ARBA" id="ARBA00022801"/>
    </source>
</evidence>
<evidence type="ECO:0000256" key="1">
    <source>
        <dbReference type="ARBA" id="ARBA00007913"/>
    </source>
</evidence>